<evidence type="ECO:0000313" key="1">
    <source>
        <dbReference type="EMBL" id="MBW0525315.1"/>
    </source>
</evidence>
<accession>A0A9Q3ELJ7</accession>
<sequence length="238" mass="27118">MRSSRSQQNHQKRRPFSVIGGALPPIPTKLVLAFSFFTDWFNPLSNKAAGKQVSLGVLALNCLNLPPTSRWKMHNTFLSGLVPQPTQPNMVTINNILKIFIDKIALLDEGIMIQTPQYPKGCKVVVWLGCLIGDLVANHKVAGFASHSATPFCSWCDCSKADIQQLKLGRLQQKHIVKDCSHQFKDLRNETERTSMLKKTVIWWSELNCFPYWDPVQQIPLGIMHNWFEGILQHHFRN</sequence>
<dbReference type="AlphaFoldDB" id="A0A9Q3ELJ7"/>
<organism evidence="1 2">
    <name type="scientific">Austropuccinia psidii MF-1</name>
    <dbReference type="NCBI Taxonomy" id="1389203"/>
    <lineage>
        <taxon>Eukaryota</taxon>
        <taxon>Fungi</taxon>
        <taxon>Dikarya</taxon>
        <taxon>Basidiomycota</taxon>
        <taxon>Pucciniomycotina</taxon>
        <taxon>Pucciniomycetes</taxon>
        <taxon>Pucciniales</taxon>
        <taxon>Sphaerophragmiaceae</taxon>
        <taxon>Austropuccinia</taxon>
    </lineage>
</organism>
<name>A0A9Q3ELJ7_9BASI</name>
<keyword evidence="2" id="KW-1185">Reference proteome</keyword>
<reference evidence="1" key="1">
    <citation type="submission" date="2021-03" db="EMBL/GenBank/DDBJ databases">
        <title>Draft genome sequence of rust myrtle Austropuccinia psidii MF-1, a brazilian biotype.</title>
        <authorList>
            <person name="Quecine M.C."/>
            <person name="Pachon D.M.R."/>
            <person name="Bonatelli M.L."/>
            <person name="Correr F.H."/>
            <person name="Franceschini L.M."/>
            <person name="Leite T.F."/>
            <person name="Margarido G.R.A."/>
            <person name="Almeida C.A."/>
            <person name="Ferrarezi J.A."/>
            <person name="Labate C.A."/>
        </authorList>
    </citation>
    <scope>NUCLEOTIDE SEQUENCE</scope>
    <source>
        <strain evidence="1">MF-1</strain>
    </source>
</reference>
<gene>
    <name evidence="1" type="ORF">O181_065030</name>
</gene>
<evidence type="ECO:0000313" key="2">
    <source>
        <dbReference type="Proteomes" id="UP000765509"/>
    </source>
</evidence>
<dbReference type="Proteomes" id="UP000765509">
    <property type="component" value="Unassembled WGS sequence"/>
</dbReference>
<comment type="caution">
    <text evidence="1">The sequence shown here is derived from an EMBL/GenBank/DDBJ whole genome shotgun (WGS) entry which is preliminary data.</text>
</comment>
<dbReference type="EMBL" id="AVOT02031720">
    <property type="protein sequence ID" value="MBW0525315.1"/>
    <property type="molecule type" value="Genomic_DNA"/>
</dbReference>
<proteinExistence type="predicted"/>
<dbReference type="OrthoDB" id="3039677at2759"/>
<protein>
    <submittedName>
        <fullName evidence="1">Uncharacterized protein</fullName>
    </submittedName>
</protein>